<sequence>MVPKKKWISCTPPRVNRQVPDDCVAKSDARKSGSSRKRKRNTTDSGEGSATPLPEAKKLKSEPRDRERDSIGDKLNKDPVAGAKPSRAPGATRQKLSQLDE</sequence>
<evidence type="ECO:0000313" key="2">
    <source>
        <dbReference type="EMBL" id="RDX43446.1"/>
    </source>
</evidence>
<keyword evidence="3" id="KW-1185">Reference proteome</keyword>
<gene>
    <name evidence="2" type="ORF">OH76DRAFT_1487831</name>
</gene>
<evidence type="ECO:0000313" key="3">
    <source>
        <dbReference type="Proteomes" id="UP000256964"/>
    </source>
</evidence>
<name>A0A371CT52_9APHY</name>
<protein>
    <submittedName>
        <fullName evidence="2">Uncharacterized protein</fullName>
    </submittedName>
</protein>
<feature type="compositionally biased region" description="Basic and acidic residues" evidence="1">
    <location>
        <begin position="55"/>
        <end position="77"/>
    </location>
</feature>
<dbReference type="EMBL" id="KZ857464">
    <property type="protein sequence ID" value="RDX43446.1"/>
    <property type="molecule type" value="Genomic_DNA"/>
</dbReference>
<proteinExistence type="predicted"/>
<feature type="region of interest" description="Disordered" evidence="1">
    <location>
        <begin position="1"/>
        <end position="101"/>
    </location>
</feature>
<accession>A0A371CT52</accession>
<evidence type="ECO:0000256" key="1">
    <source>
        <dbReference type="SAM" id="MobiDB-lite"/>
    </source>
</evidence>
<dbReference type="AlphaFoldDB" id="A0A371CT52"/>
<feature type="compositionally biased region" description="Basic and acidic residues" evidence="1">
    <location>
        <begin position="19"/>
        <end position="31"/>
    </location>
</feature>
<organism evidence="2 3">
    <name type="scientific">Lentinus brumalis</name>
    <dbReference type="NCBI Taxonomy" id="2498619"/>
    <lineage>
        <taxon>Eukaryota</taxon>
        <taxon>Fungi</taxon>
        <taxon>Dikarya</taxon>
        <taxon>Basidiomycota</taxon>
        <taxon>Agaricomycotina</taxon>
        <taxon>Agaricomycetes</taxon>
        <taxon>Polyporales</taxon>
        <taxon>Polyporaceae</taxon>
        <taxon>Lentinus</taxon>
    </lineage>
</organism>
<dbReference type="Proteomes" id="UP000256964">
    <property type="component" value="Unassembled WGS sequence"/>
</dbReference>
<reference evidence="2 3" key="1">
    <citation type="journal article" date="2018" name="Biotechnol. Biofuels">
        <title>Integrative visual omics of the white-rot fungus Polyporus brumalis exposes the biotechnological potential of its oxidative enzymes for delignifying raw plant biomass.</title>
        <authorList>
            <person name="Miyauchi S."/>
            <person name="Rancon A."/>
            <person name="Drula E."/>
            <person name="Hage H."/>
            <person name="Chaduli D."/>
            <person name="Favel A."/>
            <person name="Grisel S."/>
            <person name="Henrissat B."/>
            <person name="Herpoel-Gimbert I."/>
            <person name="Ruiz-Duenas F.J."/>
            <person name="Chevret D."/>
            <person name="Hainaut M."/>
            <person name="Lin J."/>
            <person name="Wang M."/>
            <person name="Pangilinan J."/>
            <person name="Lipzen A."/>
            <person name="Lesage-Meessen L."/>
            <person name="Navarro D."/>
            <person name="Riley R."/>
            <person name="Grigoriev I.V."/>
            <person name="Zhou S."/>
            <person name="Raouche S."/>
            <person name="Rosso M.N."/>
        </authorList>
    </citation>
    <scope>NUCLEOTIDE SEQUENCE [LARGE SCALE GENOMIC DNA]</scope>
    <source>
        <strain evidence="2 3">BRFM 1820</strain>
    </source>
</reference>